<evidence type="ECO:0000256" key="1">
    <source>
        <dbReference type="SAM" id="MobiDB-lite"/>
    </source>
</evidence>
<protein>
    <submittedName>
        <fullName evidence="4">Rhodanese-related sulfurtransferase</fullName>
    </submittedName>
</protein>
<dbReference type="CDD" id="cd00158">
    <property type="entry name" value="RHOD"/>
    <property type="match status" value="1"/>
</dbReference>
<evidence type="ECO:0000259" key="3">
    <source>
        <dbReference type="PROSITE" id="PS50206"/>
    </source>
</evidence>
<dbReference type="PROSITE" id="PS50206">
    <property type="entry name" value="RHODANESE_3"/>
    <property type="match status" value="1"/>
</dbReference>
<organism evidence="4 5">
    <name type="scientific">Paracoccus sanguinis</name>
    <dbReference type="NCBI Taxonomy" id="1545044"/>
    <lineage>
        <taxon>Bacteria</taxon>
        <taxon>Pseudomonadati</taxon>
        <taxon>Pseudomonadota</taxon>
        <taxon>Alphaproteobacteria</taxon>
        <taxon>Rhodobacterales</taxon>
        <taxon>Paracoccaceae</taxon>
        <taxon>Paracoccus</taxon>
    </lineage>
</organism>
<feature type="compositionally biased region" description="Low complexity" evidence="1">
    <location>
        <begin position="298"/>
        <end position="339"/>
    </location>
</feature>
<evidence type="ECO:0000256" key="2">
    <source>
        <dbReference type="SAM" id="SignalP"/>
    </source>
</evidence>
<proteinExistence type="predicted"/>
<feature type="domain" description="Rhodanese" evidence="3">
    <location>
        <begin position="122"/>
        <end position="226"/>
    </location>
</feature>
<dbReference type="InterPro" id="IPR001763">
    <property type="entry name" value="Rhodanese-like_dom"/>
</dbReference>
<name>A0A1H2T8C5_9RHOB</name>
<evidence type="ECO:0000313" key="5">
    <source>
        <dbReference type="Proteomes" id="UP000182944"/>
    </source>
</evidence>
<dbReference type="InterPro" id="IPR036873">
    <property type="entry name" value="Rhodanese-like_dom_sf"/>
</dbReference>
<keyword evidence="4" id="KW-0808">Transferase</keyword>
<dbReference type="SMART" id="SM00450">
    <property type="entry name" value="RHOD"/>
    <property type="match status" value="1"/>
</dbReference>
<feature type="compositionally biased region" description="Low complexity" evidence="1">
    <location>
        <begin position="244"/>
        <end position="254"/>
    </location>
</feature>
<dbReference type="EMBL" id="FNNA01000001">
    <property type="protein sequence ID" value="SDW39519.1"/>
    <property type="molecule type" value="Genomic_DNA"/>
</dbReference>
<feature type="compositionally biased region" description="Low complexity" evidence="1">
    <location>
        <begin position="32"/>
        <end position="43"/>
    </location>
</feature>
<gene>
    <name evidence="4" type="ORF">SAMN05444276_101860</name>
</gene>
<feature type="region of interest" description="Disordered" evidence="1">
    <location>
        <begin position="235"/>
        <end position="339"/>
    </location>
</feature>
<evidence type="ECO:0000313" key="4">
    <source>
        <dbReference type="EMBL" id="SDW39519.1"/>
    </source>
</evidence>
<dbReference type="Proteomes" id="UP000182944">
    <property type="component" value="Unassembled WGS sequence"/>
</dbReference>
<dbReference type="Pfam" id="PF00581">
    <property type="entry name" value="Rhodanese"/>
    <property type="match status" value="1"/>
</dbReference>
<keyword evidence="5" id="KW-1185">Reference proteome</keyword>
<feature type="region of interest" description="Disordered" evidence="1">
    <location>
        <begin position="32"/>
        <end position="54"/>
    </location>
</feature>
<feature type="signal peptide" evidence="2">
    <location>
        <begin position="1"/>
        <end position="24"/>
    </location>
</feature>
<dbReference type="Gene3D" id="3.40.250.10">
    <property type="entry name" value="Rhodanese-like domain"/>
    <property type="match status" value="1"/>
</dbReference>
<reference evidence="5" key="1">
    <citation type="submission" date="2016-10" db="EMBL/GenBank/DDBJ databases">
        <authorList>
            <person name="Varghese N."/>
            <person name="Submissions S."/>
        </authorList>
    </citation>
    <scope>NUCLEOTIDE SEQUENCE [LARGE SCALE GENOMIC DNA]</scope>
    <source>
        <strain evidence="5">DSM 29303</strain>
    </source>
</reference>
<dbReference type="STRING" id="1545044.SAMN05444276_101860"/>
<feature type="chain" id="PRO_5010194268" evidence="2">
    <location>
        <begin position="25"/>
        <end position="339"/>
    </location>
</feature>
<keyword evidence="2" id="KW-0732">Signal</keyword>
<dbReference type="RefSeq" id="WP_074826108.1">
    <property type="nucleotide sequence ID" value="NZ_FNNA01000001.1"/>
</dbReference>
<dbReference type="GO" id="GO:0016740">
    <property type="term" value="F:transferase activity"/>
    <property type="evidence" value="ECO:0007669"/>
    <property type="project" value="UniProtKB-KW"/>
</dbReference>
<dbReference type="AlphaFoldDB" id="A0A1H2T8C5"/>
<accession>A0A1H2T8C5</accession>
<dbReference type="SUPFAM" id="SSF52821">
    <property type="entry name" value="Rhodanese/Cell cycle control phosphatase"/>
    <property type="match status" value="1"/>
</dbReference>
<sequence>MTTTLIRSAAVLLLTAATAPMALAQATPAPAAPAEAPAATPEAAPAPPQGAPRVGITRDMAEAVFKTPDGEFTIRRDQTPGARLEGDWALTSMDCPPFCIQPMSPAPGVTTVGELELIEAMKAGDTILVDGRTPDWFTGGTIPGAINIPYTQAVERLSELGCEPDFDGKFDCAEAKKAILFCNGIWCGQSPTAIRAMIDAGYPAEKISYYRGGMLTWRLLGLTVAGGANAADTDPVAAQEVTPEEAATPGAGAASGAKDGVAQNAGQKVNDGVMTPAENPLTNGTAAEAAKSGETSVTGDATAAKPGDAAAQGGDATTGNPSDTAAPKAADSAAPKPAN</sequence>